<accession>A0A455T456</accession>
<keyword evidence="1" id="KW-0812">Transmembrane</keyword>
<name>A0A455T456_9CHLR</name>
<dbReference type="AlphaFoldDB" id="A0A455T456"/>
<gene>
    <name evidence="2" type="ORF">KTA_27950</name>
</gene>
<evidence type="ECO:0000256" key="1">
    <source>
        <dbReference type="SAM" id="Phobius"/>
    </source>
</evidence>
<keyword evidence="1" id="KW-1133">Transmembrane helix</keyword>
<protein>
    <submittedName>
        <fullName evidence="2">Uncharacterized protein</fullName>
    </submittedName>
</protein>
<feature type="transmembrane region" description="Helical" evidence="1">
    <location>
        <begin position="6"/>
        <end position="28"/>
    </location>
</feature>
<dbReference type="EMBL" id="AP019377">
    <property type="protein sequence ID" value="BBH94596.1"/>
    <property type="molecule type" value="Genomic_DNA"/>
</dbReference>
<feature type="transmembrane region" description="Helical" evidence="1">
    <location>
        <begin position="35"/>
        <end position="58"/>
    </location>
</feature>
<organism evidence="2">
    <name type="scientific">Thermogemmatispora argillosa</name>
    <dbReference type="NCBI Taxonomy" id="2045280"/>
    <lineage>
        <taxon>Bacteria</taxon>
        <taxon>Bacillati</taxon>
        <taxon>Chloroflexota</taxon>
        <taxon>Ktedonobacteria</taxon>
        <taxon>Thermogemmatisporales</taxon>
        <taxon>Thermogemmatisporaceae</taxon>
        <taxon>Thermogemmatispora</taxon>
    </lineage>
</organism>
<evidence type="ECO:0000313" key="2">
    <source>
        <dbReference type="EMBL" id="BBH94596.1"/>
    </source>
</evidence>
<sequence length="131" mass="14787">MRTVFVWLTLIITAFLFLLNLGLVIIFRKRKKTEVLSYIGAGLIELAVFCVVLLFHLGVLTSIPFHLPPGLSFNRAEIAAALALGIGLFPAAYWHRVSMAQLRARMEQDARLMKMRSDGGVRIKTPEEWMT</sequence>
<reference evidence="2" key="1">
    <citation type="submission" date="2018-12" db="EMBL/GenBank/DDBJ databases">
        <title>Novel natural products biosynthetic potential of the class Ktedonobacteria.</title>
        <authorList>
            <person name="Zheng Y."/>
            <person name="Saitou A."/>
            <person name="Wang C.M."/>
            <person name="Toyoda A."/>
            <person name="Minakuchi Y."/>
            <person name="Sekiguchi Y."/>
            <person name="Ueda K."/>
            <person name="Takano H."/>
            <person name="Sakai Y."/>
            <person name="Yokota A."/>
            <person name="Yabe S."/>
        </authorList>
    </citation>
    <scope>NUCLEOTIDE SEQUENCE</scope>
    <source>
        <strain evidence="2">A3-2</strain>
    </source>
</reference>
<keyword evidence="1" id="KW-0472">Membrane</keyword>
<feature type="transmembrane region" description="Helical" evidence="1">
    <location>
        <begin position="78"/>
        <end position="95"/>
    </location>
</feature>
<proteinExistence type="predicted"/>